<evidence type="ECO:0000313" key="1">
    <source>
        <dbReference type="EMBL" id="MDO9707617.1"/>
    </source>
</evidence>
<dbReference type="EMBL" id="JAUTWS010000003">
    <property type="protein sequence ID" value="MDO9707617.1"/>
    <property type="molecule type" value="Genomic_DNA"/>
</dbReference>
<reference evidence="1 2" key="1">
    <citation type="submission" date="2023-08" db="EMBL/GenBank/DDBJ databases">
        <title>The draft genome sequence of Paracraurococcus sp. LOR1-02.</title>
        <authorList>
            <person name="Kingkaew E."/>
            <person name="Tanasupawat S."/>
        </authorList>
    </citation>
    <scope>NUCLEOTIDE SEQUENCE [LARGE SCALE GENOMIC DNA]</scope>
    <source>
        <strain evidence="1 2">LOR1-02</strain>
    </source>
</reference>
<name>A0ABT9DUP0_9PROT</name>
<proteinExistence type="predicted"/>
<sequence length="122" mass="12403">MAWSLDARIPLVVTATEADLAAALAAGPKAAVLAEAPPPALPDSAVALASFDIALPHAAACTCCGGRSPAAAALDRLFQARVRSQCPWFDRVVALAETVAAQAEIAAALREDAVTAARFRPA</sequence>
<protein>
    <submittedName>
        <fullName evidence="1">Uncharacterized protein</fullName>
    </submittedName>
</protein>
<accession>A0ABT9DUP0</accession>
<dbReference type="Proteomes" id="UP001243009">
    <property type="component" value="Unassembled WGS sequence"/>
</dbReference>
<comment type="caution">
    <text evidence="1">The sequence shown here is derived from an EMBL/GenBank/DDBJ whole genome shotgun (WGS) entry which is preliminary data.</text>
</comment>
<dbReference type="RefSeq" id="WP_305102486.1">
    <property type="nucleotide sequence ID" value="NZ_JAUTWS010000003.1"/>
</dbReference>
<keyword evidence="2" id="KW-1185">Reference proteome</keyword>
<organism evidence="1 2">
    <name type="scientific">Paracraurococcus lichenis</name>
    <dbReference type="NCBI Taxonomy" id="3064888"/>
    <lineage>
        <taxon>Bacteria</taxon>
        <taxon>Pseudomonadati</taxon>
        <taxon>Pseudomonadota</taxon>
        <taxon>Alphaproteobacteria</taxon>
        <taxon>Acetobacterales</taxon>
        <taxon>Roseomonadaceae</taxon>
        <taxon>Paracraurococcus</taxon>
    </lineage>
</organism>
<evidence type="ECO:0000313" key="2">
    <source>
        <dbReference type="Proteomes" id="UP001243009"/>
    </source>
</evidence>
<gene>
    <name evidence="1" type="ORF">Q7A36_04610</name>
</gene>